<evidence type="ECO:0000313" key="2">
    <source>
        <dbReference type="Proteomes" id="UP000729402"/>
    </source>
</evidence>
<dbReference type="Proteomes" id="UP000729402">
    <property type="component" value="Unassembled WGS sequence"/>
</dbReference>
<comment type="caution">
    <text evidence="1">The sequence shown here is derived from an EMBL/GenBank/DDBJ whole genome shotgun (WGS) entry which is preliminary data.</text>
</comment>
<proteinExistence type="predicted"/>
<reference evidence="1" key="2">
    <citation type="submission" date="2021-02" db="EMBL/GenBank/DDBJ databases">
        <authorList>
            <person name="Kimball J.A."/>
            <person name="Haas M.W."/>
            <person name="Macchietto M."/>
            <person name="Kono T."/>
            <person name="Duquette J."/>
            <person name="Shao M."/>
        </authorList>
    </citation>
    <scope>NUCLEOTIDE SEQUENCE</scope>
    <source>
        <tissue evidence="1">Fresh leaf tissue</tissue>
    </source>
</reference>
<evidence type="ECO:0000313" key="1">
    <source>
        <dbReference type="EMBL" id="KAG8075703.1"/>
    </source>
</evidence>
<name>A0A8J5SLV8_ZIZPA</name>
<sequence>MELNPVSVLEHGLFEQASPACSQRAIVIFRELLAAAYTPALPDHPQDGGSVVAHSRAFRSQTELEPSFALNLFLDGYPISNLGKGMLLFLISDDPEKHPYNRASKALFYEMTS</sequence>
<keyword evidence="2" id="KW-1185">Reference proteome</keyword>
<protein>
    <submittedName>
        <fullName evidence="1">Uncharacterized protein</fullName>
    </submittedName>
</protein>
<organism evidence="1 2">
    <name type="scientific">Zizania palustris</name>
    <name type="common">Northern wild rice</name>
    <dbReference type="NCBI Taxonomy" id="103762"/>
    <lineage>
        <taxon>Eukaryota</taxon>
        <taxon>Viridiplantae</taxon>
        <taxon>Streptophyta</taxon>
        <taxon>Embryophyta</taxon>
        <taxon>Tracheophyta</taxon>
        <taxon>Spermatophyta</taxon>
        <taxon>Magnoliopsida</taxon>
        <taxon>Liliopsida</taxon>
        <taxon>Poales</taxon>
        <taxon>Poaceae</taxon>
        <taxon>BOP clade</taxon>
        <taxon>Oryzoideae</taxon>
        <taxon>Oryzeae</taxon>
        <taxon>Zizaniinae</taxon>
        <taxon>Zizania</taxon>
    </lineage>
</organism>
<dbReference type="AlphaFoldDB" id="A0A8J5SLV8"/>
<accession>A0A8J5SLV8</accession>
<dbReference type="OrthoDB" id="695625at2759"/>
<dbReference type="EMBL" id="JAAALK010000283">
    <property type="protein sequence ID" value="KAG8075703.1"/>
    <property type="molecule type" value="Genomic_DNA"/>
</dbReference>
<reference evidence="1" key="1">
    <citation type="journal article" date="2021" name="bioRxiv">
        <title>Whole Genome Assembly and Annotation of Northern Wild Rice, Zizania palustris L., Supports a Whole Genome Duplication in the Zizania Genus.</title>
        <authorList>
            <person name="Haas M."/>
            <person name="Kono T."/>
            <person name="Macchietto M."/>
            <person name="Millas R."/>
            <person name="McGilp L."/>
            <person name="Shao M."/>
            <person name="Duquette J."/>
            <person name="Hirsch C.N."/>
            <person name="Kimball J."/>
        </authorList>
    </citation>
    <scope>NUCLEOTIDE SEQUENCE</scope>
    <source>
        <tissue evidence="1">Fresh leaf tissue</tissue>
    </source>
</reference>
<gene>
    <name evidence="1" type="ORF">GUJ93_ZPchr0006g41762</name>
</gene>